<dbReference type="CDD" id="cd00156">
    <property type="entry name" value="REC"/>
    <property type="match status" value="1"/>
</dbReference>
<dbReference type="InterPro" id="IPR050595">
    <property type="entry name" value="Bact_response_regulator"/>
</dbReference>
<evidence type="ECO:0000313" key="4">
    <source>
        <dbReference type="EMBL" id="NKE69296.1"/>
    </source>
</evidence>
<evidence type="ECO:0000256" key="1">
    <source>
        <dbReference type="ARBA" id="ARBA00022553"/>
    </source>
</evidence>
<dbReference type="PROSITE" id="PS50110">
    <property type="entry name" value="RESPONSE_REGULATORY"/>
    <property type="match status" value="1"/>
</dbReference>
<dbReference type="RefSeq" id="WP_168057609.1">
    <property type="nucleotide sequence ID" value="NZ_VTOW01000001.1"/>
</dbReference>
<reference evidence="4 5" key="1">
    <citation type="journal article" date="2020" name="Nature">
        <title>Bacterial chemolithoautotrophy via manganese oxidation.</title>
        <authorList>
            <person name="Yu H."/>
            <person name="Leadbetter J.R."/>
        </authorList>
    </citation>
    <scope>NUCLEOTIDE SEQUENCE [LARGE SCALE GENOMIC DNA]</scope>
    <source>
        <strain evidence="4 5">Mn-1</strain>
    </source>
</reference>
<dbReference type="Gene3D" id="3.40.50.2300">
    <property type="match status" value="1"/>
</dbReference>
<dbReference type="Proteomes" id="UP000534783">
    <property type="component" value="Unassembled WGS sequence"/>
</dbReference>
<dbReference type="GO" id="GO:0000160">
    <property type="term" value="P:phosphorelay signal transduction system"/>
    <property type="evidence" value="ECO:0007669"/>
    <property type="project" value="InterPro"/>
</dbReference>
<protein>
    <submittedName>
        <fullName evidence="4">Response regulator</fullName>
    </submittedName>
</protein>
<proteinExistence type="predicted"/>
<dbReference type="PANTHER" id="PTHR44591">
    <property type="entry name" value="STRESS RESPONSE REGULATOR PROTEIN 1"/>
    <property type="match status" value="1"/>
</dbReference>
<dbReference type="Pfam" id="PF00072">
    <property type="entry name" value="Response_reg"/>
    <property type="match status" value="1"/>
</dbReference>
<keyword evidence="5" id="KW-1185">Reference proteome</keyword>
<dbReference type="InterPro" id="IPR001789">
    <property type="entry name" value="Sig_transdc_resp-reg_receiver"/>
</dbReference>
<dbReference type="PANTHER" id="PTHR44591:SF3">
    <property type="entry name" value="RESPONSE REGULATORY DOMAIN-CONTAINING PROTEIN"/>
    <property type="match status" value="1"/>
</dbReference>
<evidence type="ECO:0000259" key="3">
    <source>
        <dbReference type="PROSITE" id="PS50110"/>
    </source>
</evidence>
<dbReference type="SMART" id="SM00448">
    <property type="entry name" value="REC"/>
    <property type="match status" value="1"/>
</dbReference>
<evidence type="ECO:0000313" key="5">
    <source>
        <dbReference type="Proteomes" id="UP000534783"/>
    </source>
</evidence>
<accession>A0A7X6I943</accession>
<gene>
    <name evidence="4" type="ORF">MNODULE_00820</name>
</gene>
<feature type="domain" description="Response regulatory" evidence="3">
    <location>
        <begin position="3"/>
        <end position="124"/>
    </location>
</feature>
<comment type="caution">
    <text evidence="4">The sequence shown here is derived from an EMBL/GenBank/DDBJ whole genome shotgun (WGS) entry which is preliminary data.</text>
</comment>
<keyword evidence="1 2" id="KW-0597">Phosphoprotein</keyword>
<dbReference type="EMBL" id="VTOW01000001">
    <property type="protein sequence ID" value="NKE69296.1"/>
    <property type="molecule type" value="Genomic_DNA"/>
</dbReference>
<organism evidence="4 5">
    <name type="scientific">Candidatus Manganitrophus noduliformans</name>
    <dbReference type="NCBI Taxonomy" id="2606439"/>
    <lineage>
        <taxon>Bacteria</taxon>
        <taxon>Pseudomonadati</taxon>
        <taxon>Nitrospirota</taxon>
        <taxon>Nitrospiria</taxon>
        <taxon>Candidatus Troglogloeales</taxon>
        <taxon>Candidatus Manganitrophaceae</taxon>
        <taxon>Candidatus Manganitrophus</taxon>
    </lineage>
</organism>
<dbReference type="SUPFAM" id="SSF52172">
    <property type="entry name" value="CheY-like"/>
    <property type="match status" value="1"/>
</dbReference>
<evidence type="ECO:0000256" key="2">
    <source>
        <dbReference type="PROSITE-ProRule" id="PRU00169"/>
    </source>
</evidence>
<dbReference type="InterPro" id="IPR011006">
    <property type="entry name" value="CheY-like_superfamily"/>
</dbReference>
<sequence length="124" mass="14142">MKTILIVDNHPEFLIAVSHLVADLLQDLQKGPVKILRTTSAIAAFNASRSQRIDLLITDYQIPNEMNGFQLISRLRDRPEMRKVLMTFGSLELLEALAAEQGVDDVLRKPIEENELRTILEKYI</sequence>
<dbReference type="AlphaFoldDB" id="A0A7X6I943"/>
<name>A0A7X6I943_9BACT</name>
<feature type="modified residue" description="4-aspartylphosphate" evidence="2">
    <location>
        <position position="59"/>
    </location>
</feature>